<accession>A0ABS7I5N7</accession>
<comment type="subcellular location">
    <subcellularLocation>
        <location evidence="1">Cell membrane</location>
        <topology evidence="1">Multi-pass membrane protein</topology>
    </subcellularLocation>
</comment>
<evidence type="ECO:0000256" key="5">
    <source>
        <dbReference type="ARBA" id="ARBA00023136"/>
    </source>
</evidence>
<keyword evidence="4 6" id="KW-1133">Transmembrane helix</keyword>
<feature type="transmembrane region" description="Helical" evidence="6">
    <location>
        <begin position="102"/>
        <end position="121"/>
    </location>
</feature>
<gene>
    <name evidence="7" type="primary">lptG</name>
    <name evidence="7" type="ORF">K3248_06215</name>
</gene>
<feature type="transmembrane region" description="Helical" evidence="6">
    <location>
        <begin position="274"/>
        <end position="297"/>
    </location>
</feature>
<dbReference type="InterPro" id="IPR030923">
    <property type="entry name" value="LptG"/>
</dbReference>
<evidence type="ECO:0000313" key="7">
    <source>
        <dbReference type="EMBL" id="MBX4336184.1"/>
    </source>
</evidence>
<feature type="transmembrane region" description="Helical" evidence="6">
    <location>
        <begin position="12"/>
        <end position="32"/>
    </location>
</feature>
<proteinExistence type="predicted"/>
<dbReference type="RefSeq" id="WP_220717527.1">
    <property type="nucleotide sequence ID" value="NZ_JAIFRO010000006.1"/>
</dbReference>
<dbReference type="PANTHER" id="PTHR33529">
    <property type="entry name" value="SLR0882 PROTEIN-RELATED"/>
    <property type="match status" value="1"/>
</dbReference>
<organism evidence="7 8">
    <name type="scientific">Bartonella raoultii</name>
    <dbReference type="NCBI Taxonomy" id="1457020"/>
    <lineage>
        <taxon>Bacteria</taxon>
        <taxon>Pseudomonadati</taxon>
        <taxon>Pseudomonadota</taxon>
        <taxon>Alphaproteobacteria</taxon>
        <taxon>Hyphomicrobiales</taxon>
        <taxon>Bartonellaceae</taxon>
        <taxon>Bartonella</taxon>
    </lineage>
</organism>
<feature type="transmembrane region" description="Helical" evidence="6">
    <location>
        <begin position="52"/>
        <end position="81"/>
    </location>
</feature>
<feature type="transmembrane region" description="Helical" evidence="6">
    <location>
        <begin position="336"/>
        <end position="358"/>
    </location>
</feature>
<dbReference type="Proteomes" id="UP000746918">
    <property type="component" value="Unassembled WGS sequence"/>
</dbReference>
<evidence type="ECO:0000256" key="1">
    <source>
        <dbReference type="ARBA" id="ARBA00004651"/>
    </source>
</evidence>
<comment type="caution">
    <text evidence="7">The sequence shown here is derived from an EMBL/GenBank/DDBJ whole genome shotgun (WGS) entry which is preliminary data.</text>
</comment>
<dbReference type="InterPro" id="IPR005495">
    <property type="entry name" value="LptG/LptF_permease"/>
</dbReference>
<evidence type="ECO:0000256" key="3">
    <source>
        <dbReference type="ARBA" id="ARBA00022692"/>
    </source>
</evidence>
<keyword evidence="8" id="KW-1185">Reference proteome</keyword>
<evidence type="ECO:0000313" key="8">
    <source>
        <dbReference type="Proteomes" id="UP000746918"/>
    </source>
</evidence>
<sequence length="363" mass="40898">MIGWTLGRYFFIRYLKITCYFFGGIFVLALLIDFTENSGRLSSLPHYTTKDAFFISLLRMPFIMQQLIPFIALFSAMTMLISLNRKLELVVTRSIGISAWQFLLPACFGAFLFGLFSILFINPLAAWGFSYAEKMKTEWRNNNTLTSLHTPPSLWLTQRTNLGRTTIGAKSITDQGLSLLDATFVQYNDNATVKNWINTQKATLTNGVWLLKNGTIYRIGHPPEKFTQFQIKTNLKPEFLTERLVKPETISFYQLPKKIMIARSFGYSANTFDMYLQSLIALPALLVAMTLIAATVSLNFTRFGQSRNLILGGVIAGFILYVVSVLVQAFGNAGYIPPIIAAWIPVIIALFLGISFLLHKEDG</sequence>
<dbReference type="NCBIfam" id="TIGR04408">
    <property type="entry name" value="LptG_lptG"/>
    <property type="match status" value="1"/>
</dbReference>
<evidence type="ECO:0000256" key="4">
    <source>
        <dbReference type="ARBA" id="ARBA00022989"/>
    </source>
</evidence>
<feature type="transmembrane region" description="Helical" evidence="6">
    <location>
        <begin position="309"/>
        <end position="330"/>
    </location>
</feature>
<reference evidence="7 8" key="1">
    <citation type="submission" date="2021-08" db="EMBL/GenBank/DDBJ databases">
        <title>Bartonella raoulti 094 sp. nov.</title>
        <authorList>
            <person name="Zgheib R."/>
            <person name="Hammoud A."/>
        </authorList>
    </citation>
    <scope>NUCLEOTIDE SEQUENCE [LARGE SCALE GENOMIC DNA]</scope>
    <source>
        <strain evidence="7 8">094</strain>
    </source>
</reference>
<evidence type="ECO:0000256" key="6">
    <source>
        <dbReference type="SAM" id="Phobius"/>
    </source>
</evidence>
<keyword evidence="5 6" id="KW-0472">Membrane</keyword>
<evidence type="ECO:0000256" key="2">
    <source>
        <dbReference type="ARBA" id="ARBA00022475"/>
    </source>
</evidence>
<name>A0ABS7I5N7_9HYPH</name>
<protein>
    <submittedName>
        <fullName evidence="7">LPS export ABC transporter permease LptG</fullName>
    </submittedName>
</protein>
<keyword evidence="2" id="KW-1003">Cell membrane</keyword>
<dbReference type="PANTHER" id="PTHR33529:SF2">
    <property type="entry name" value="LIPOPOLYSACCHARIDE EXPORT SYSTEM PERMEASE PROTEIN LPTG"/>
    <property type="match status" value="1"/>
</dbReference>
<keyword evidence="3 6" id="KW-0812">Transmembrane</keyword>
<dbReference type="Pfam" id="PF03739">
    <property type="entry name" value="LptF_LptG"/>
    <property type="match status" value="1"/>
</dbReference>
<dbReference type="EMBL" id="JAIFRO010000006">
    <property type="protein sequence ID" value="MBX4336184.1"/>
    <property type="molecule type" value="Genomic_DNA"/>
</dbReference>